<accession>A0A8E2EQH4</accession>
<dbReference type="EMBL" id="KV750823">
    <property type="protein sequence ID" value="OCL03037.1"/>
    <property type="molecule type" value="Genomic_DNA"/>
</dbReference>
<feature type="domain" description="DUF7928" evidence="4">
    <location>
        <begin position="7"/>
        <end position="165"/>
    </location>
</feature>
<feature type="region of interest" description="Disordered" evidence="1">
    <location>
        <begin position="183"/>
        <end position="216"/>
    </location>
</feature>
<reference evidence="5 6" key="1">
    <citation type="journal article" date="2016" name="Nat. Commun.">
        <title>Ectomycorrhizal ecology is imprinted in the genome of the dominant symbiotic fungus Cenococcum geophilum.</title>
        <authorList>
            <consortium name="DOE Joint Genome Institute"/>
            <person name="Peter M."/>
            <person name="Kohler A."/>
            <person name="Ohm R.A."/>
            <person name="Kuo A."/>
            <person name="Krutzmann J."/>
            <person name="Morin E."/>
            <person name="Arend M."/>
            <person name="Barry K.W."/>
            <person name="Binder M."/>
            <person name="Choi C."/>
            <person name="Clum A."/>
            <person name="Copeland A."/>
            <person name="Grisel N."/>
            <person name="Haridas S."/>
            <person name="Kipfer T."/>
            <person name="LaButti K."/>
            <person name="Lindquist E."/>
            <person name="Lipzen A."/>
            <person name="Maire R."/>
            <person name="Meier B."/>
            <person name="Mihaltcheva S."/>
            <person name="Molinier V."/>
            <person name="Murat C."/>
            <person name="Poggeler S."/>
            <person name="Quandt C.A."/>
            <person name="Sperisen C."/>
            <person name="Tritt A."/>
            <person name="Tisserant E."/>
            <person name="Crous P.W."/>
            <person name="Henrissat B."/>
            <person name="Nehls U."/>
            <person name="Egli S."/>
            <person name="Spatafora J.W."/>
            <person name="Grigoriev I.V."/>
            <person name="Martin F.M."/>
        </authorList>
    </citation>
    <scope>NUCLEOTIDE SEQUENCE [LARGE SCALE GENOMIC DNA]</scope>
    <source>
        <strain evidence="5 6">CBS 207.34</strain>
    </source>
</reference>
<dbReference type="Pfam" id="PF25550">
    <property type="entry name" value="DUF7928"/>
    <property type="match status" value="1"/>
</dbReference>
<feature type="transmembrane region" description="Helical" evidence="2">
    <location>
        <begin position="240"/>
        <end position="261"/>
    </location>
</feature>
<evidence type="ECO:0000313" key="6">
    <source>
        <dbReference type="Proteomes" id="UP000250140"/>
    </source>
</evidence>
<dbReference type="OrthoDB" id="38531at2759"/>
<dbReference type="InterPro" id="IPR001173">
    <property type="entry name" value="Glyco_trans_2-like"/>
</dbReference>
<keyword evidence="6" id="KW-1185">Reference proteome</keyword>
<evidence type="ECO:0000256" key="2">
    <source>
        <dbReference type="SAM" id="Phobius"/>
    </source>
</evidence>
<evidence type="ECO:0000259" key="3">
    <source>
        <dbReference type="Pfam" id="PF13632"/>
    </source>
</evidence>
<dbReference type="AlphaFoldDB" id="A0A8E2EQH4"/>
<feature type="domain" description="Glycosyltransferase 2-like" evidence="3">
    <location>
        <begin position="487"/>
        <end position="693"/>
    </location>
</feature>
<feature type="transmembrane region" description="Helical" evidence="2">
    <location>
        <begin position="676"/>
        <end position="703"/>
    </location>
</feature>
<dbReference type="PANTHER" id="PTHR35408">
    <property type="entry name" value="CHROMOSOME 15, WHOLE GENOME SHOTGUN SEQUENCE"/>
    <property type="match status" value="1"/>
</dbReference>
<dbReference type="SUPFAM" id="SSF53448">
    <property type="entry name" value="Nucleotide-diphospho-sugar transferases"/>
    <property type="match status" value="1"/>
</dbReference>
<name>A0A8E2EQH4_9PEZI</name>
<organism evidence="5 6">
    <name type="scientific">Glonium stellatum</name>
    <dbReference type="NCBI Taxonomy" id="574774"/>
    <lineage>
        <taxon>Eukaryota</taxon>
        <taxon>Fungi</taxon>
        <taxon>Dikarya</taxon>
        <taxon>Ascomycota</taxon>
        <taxon>Pezizomycotina</taxon>
        <taxon>Dothideomycetes</taxon>
        <taxon>Pleosporomycetidae</taxon>
        <taxon>Gloniales</taxon>
        <taxon>Gloniaceae</taxon>
        <taxon>Glonium</taxon>
    </lineage>
</organism>
<evidence type="ECO:0000313" key="5">
    <source>
        <dbReference type="EMBL" id="OCL03037.1"/>
    </source>
</evidence>
<dbReference type="Pfam" id="PF13632">
    <property type="entry name" value="Glyco_trans_2_3"/>
    <property type="match status" value="1"/>
</dbReference>
<dbReference type="PANTHER" id="PTHR35408:SF2">
    <property type="entry name" value="GLYCOSYLTRANSFERASE 2-LIKE DOMAIN-CONTAINING PROTEIN"/>
    <property type="match status" value="1"/>
</dbReference>
<evidence type="ECO:0008006" key="7">
    <source>
        <dbReference type="Google" id="ProtNLM"/>
    </source>
</evidence>
<evidence type="ECO:0000256" key="1">
    <source>
        <dbReference type="SAM" id="MobiDB-lite"/>
    </source>
</evidence>
<dbReference type="InterPro" id="IPR029044">
    <property type="entry name" value="Nucleotide-diphossugar_trans"/>
</dbReference>
<keyword evidence="2" id="KW-0472">Membrane</keyword>
<keyword evidence="2" id="KW-1133">Transmembrane helix</keyword>
<sequence length="861" mass="97323">MDQDMRTYDQMVRYMHKQCEASGWLNLHDCPDPSTIGVVMKLPHNQRSIHPPALHQMTIEAVDSVDAAIAFTMASEITATLFRQMSPYQTEILVEPQGVKIPVVDSMENFIHLANTDQLTGSACIVRSERVILVWSNSVENILPHGAELEKLLTETIWGHTSSNPMSRRSSVPILTRTPPPLYFSPPPVARTPSTEKHGATISTSESEQGSKDEDHEAVYDPESAIAGPKHRPMILTHSFMVGLAMMGLVTIQMGGVAQLVGEICIDGNYLRLGYLLMIPFSTIFALFFATTLVACLFQLFGPVSDIKGNSRYHSAIAPSPTRYLDIEYPHITIQVPIFKEGLTGVIIPTITSLKAAIKNYESIGGTASIFVNEDGMQVVDSELAQARQKYYAANNVNWCARPPHGKDGFIRKGHFKKASNMNYCLQFSVRIEDELLRLTTEYEKDHPGEEITGEKENELYSQAMEAVLELDQGRTWASGNVRLGEFILLVDSDTRVPVNCLQLAALEMTESPDLAILQHASGVMQVAHNRFENAVTYLTNLIYHSIRYAVGSGDLACFVGHNAFLRWKAIQSVAFDEDGETKYWSDSHVSEDFDQALRLQIAGFAIRLATYHGEEFKEGVSLTVFDELARWEKYTYGCNELLFHPFHKWVYKGPFTRILWRLLWSDVKSSSKVTIIGYVFTYYAMAAALPFCLANYCLTGWIPDKLDHYYLDSFRIMIILLIVFNLLSPISYNFMLYRLHKVNFFRGMWQTIKWMPFFMIFFGGISIHLSKAVLCHFFNIKMEWNSTAKELEESGFFIGMDRIAKDFKYMYLIVILLTAGMIYVGVYAPESWLITNFTMILPVANQLACHVLLPVALGLY</sequence>
<feature type="transmembrane region" description="Helical" evidence="2">
    <location>
        <begin position="755"/>
        <end position="775"/>
    </location>
</feature>
<dbReference type="Gene3D" id="3.90.550.10">
    <property type="entry name" value="Spore Coat Polysaccharide Biosynthesis Protein SpsA, Chain A"/>
    <property type="match status" value="1"/>
</dbReference>
<feature type="transmembrane region" description="Helical" evidence="2">
    <location>
        <begin position="841"/>
        <end position="860"/>
    </location>
</feature>
<gene>
    <name evidence="5" type="ORF">AOQ84DRAFT_392543</name>
</gene>
<dbReference type="Proteomes" id="UP000250140">
    <property type="component" value="Unassembled WGS sequence"/>
</dbReference>
<protein>
    <recommendedName>
        <fullName evidence="7">Glycosyltransferase 2-like domain-containing protein</fullName>
    </recommendedName>
</protein>
<feature type="transmembrane region" description="Helical" evidence="2">
    <location>
        <begin position="810"/>
        <end position="829"/>
    </location>
</feature>
<proteinExistence type="predicted"/>
<feature type="transmembrane region" description="Helical" evidence="2">
    <location>
        <begin position="273"/>
        <end position="301"/>
    </location>
</feature>
<dbReference type="InterPro" id="IPR057688">
    <property type="entry name" value="DUF7928"/>
</dbReference>
<keyword evidence="2" id="KW-0812">Transmembrane</keyword>
<evidence type="ECO:0000259" key="4">
    <source>
        <dbReference type="Pfam" id="PF25550"/>
    </source>
</evidence>
<feature type="transmembrane region" description="Helical" evidence="2">
    <location>
        <begin position="715"/>
        <end position="735"/>
    </location>
</feature>